<dbReference type="EMBL" id="CP011367">
    <property type="protein sequence ID" value="AKJ96336.1"/>
    <property type="molecule type" value="Genomic_DNA"/>
</dbReference>
<evidence type="ECO:0000256" key="10">
    <source>
        <dbReference type="ARBA" id="ARBA00029605"/>
    </source>
</evidence>
<keyword evidence="6 11" id="KW-0031">Aminopeptidase</keyword>
<protein>
    <recommendedName>
        <fullName evidence="5 11">Proline iminopeptidase</fullName>
        <shortName evidence="11">PIP</shortName>
        <ecNumber evidence="4 11">3.4.11.5</ecNumber>
    </recommendedName>
    <alternativeName>
        <fullName evidence="10 11">Prolyl aminopeptidase</fullName>
    </alternativeName>
</protein>
<evidence type="ECO:0000256" key="5">
    <source>
        <dbReference type="ARBA" id="ARBA00021843"/>
    </source>
</evidence>
<dbReference type="NCBIfam" id="TIGR01249">
    <property type="entry name" value="pro_imino_pep_1"/>
    <property type="match status" value="1"/>
</dbReference>
<dbReference type="Pfam" id="PF00561">
    <property type="entry name" value="Abhydrolase_1"/>
    <property type="match status" value="1"/>
</dbReference>
<gene>
    <name evidence="15" type="ORF">TVD_13615</name>
</gene>
<dbReference type="GO" id="GO:0006508">
    <property type="term" value="P:proteolysis"/>
    <property type="evidence" value="ECO:0007669"/>
    <property type="project" value="UniProtKB-KW"/>
</dbReference>
<keyword evidence="16" id="KW-1185">Reference proteome</keyword>
<comment type="similarity">
    <text evidence="3 11 13">Belongs to the peptidase S33 family.</text>
</comment>
<feature type="active site" description="Nucleophile" evidence="12">
    <location>
        <position position="110"/>
    </location>
</feature>
<dbReference type="KEGG" id="tvr:TVD_13615"/>
<evidence type="ECO:0000256" key="8">
    <source>
        <dbReference type="ARBA" id="ARBA00022670"/>
    </source>
</evidence>
<dbReference type="InterPro" id="IPR002410">
    <property type="entry name" value="Peptidase_S33"/>
</dbReference>
<evidence type="ECO:0000313" key="15">
    <source>
        <dbReference type="EMBL" id="AKJ96336.1"/>
    </source>
</evidence>
<dbReference type="RefSeq" id="WP_047251859.1">
    <property type="nucleotide sequence ID" value="NZ_CP011367.1"/>
</dbReference>
<comment type="catalytic activity">
    <reaction evidence="1 11 13">
        <text>Release of N-terminal proline from a peptide.</text>
        <dbReference type="EC" id="3.4.11.5"/>
    </reaction>
</comment>
<name>A0A0G3GBX1_9GAMM</name>
<dbReference type="PATRIC" id="fig|106634.4.peg.2777"/>
<feature type="active site" description="Proton donor" evidence="12">
    <location>
        <position position="293"/>
    </location>
</feature>
<dbReference type="InterPro" id="IPR029058">
    <property type="entry name" value="AB_hydrolase_fold"/>
</dbReference>
<evidence type="ECO:0000256" key="13">
    <source>
        <dbReference type="RuleBase" id="RU003421"/>
    </source>
</evidence>
<dbReference type="InterPro" id="IPR000073">
    <property type="entry name" value="AB_hydrolase_1"/>
</dbReference>
<keyword evidence="7 11" id="KW-0963">Cytoplasm</keyword>
<keyword evidence="8 11" id="KW-0645">Protease</keyword>
<dbReference type="GO" id="GO:0005737">
    <property type="term" value="C:cytoplasm"/>
    <property type="evidence" value="ECO:0007669"/>
    <property type="project" value="UniProtKB-SubCell"/>
</dbReference>
<evidence type="ECO:0000256" key="11">
    <source>
        <dbReference type="PIRNR" id="PIRNR006431"/>
    </source>
</evidence>
<evidence type="ECO:0000256" key="9">
    <source>
        <dbReference type="ARBA" id="ARBA00022801"/>
    </source>
</evidence>
<dbReference type="EC" id="3.4.11.5" evidence="4 11"/>
<evidence type="ECO:0000256" key="7">
    <source>
        <dbReference type="ARBA" id="ARBA00022490"/>
    </source>
</evidence>
<sequence length="328" mass="36542">MDALYPEIEPHGMGRLQVGDGHELYFEECGNPEGIPVVFLHGGPGSGCESWHRRFYDPERYRIVLFDQRGCGRSTPHASLEANTTWHAVADIERLREHLGVERWVVFGGSWGSTLGLAYAQKHPERVLGLVLRGIFLCRPQDIQWFYQSGADRLFPEAWADYEAQIPDGERADMVGAYYRRLTADDRAVREAAARAWSGWEGRTSCLIPNHDVIAHFEEPDVAVSLARLECHYFIHDTFLEPDQLLRDAGRLQGIPGTIVHGRYDVVCPVNQAVALHQAWPQAQLEIVPDAGHSAAEPGIVRRLVAATDRLAGELSGHIEPGTGRGQA</sequence>
<dbReference type="PRINTS" id="PR00793">
    <property type="entry name" value="PROAMNOPTASE"/>
</dbReference>
<accession>A0A0G3GBX1</accession>
<comment type="subcellular location">
    <subcellularLocation>
        <location evidence="2 11">Cytoplasm</location>
    </subcellularLocation>
</comment>
<evidence type="ECO:0000259" key="14">
    <source>
        <dbReference type="Pfam" id="PF00561"/>
    </source>
</evidence>
<dbReference type="PIRSF" id="PIRSF006431">
    <property type="entry name" value="Pept_S33"/>
    <property type="match status" value="1"/>
</dbReference>
<evidence type="ECO:0000256" key="4">
    <source>
        <dbReference type="ARBA" id="ARBA00012568"/>
    </source>
</evidence>
<dbReference type="SUPFAM" id="SSF53474">
    <property type="entry name" value="alpha/beta-Hydrolases"/>
    <property type="match status" value="1"/>
</dbReference>
<dbReference type="InterPro" id="IPR005944">
    <property type="entry name" value="Pro_iminopeptidase"/>
</dbReference>
<evidence type="ECO:0000256" key="3">
    <source>
        <dbReference type="ARBA" id="ARBA00010088"/>
    </source>
</evidence>
<dbReference type="GO" id="GO:0004177">
    <property type="term" value="F:aminopeptidase activity"/>
    <property type="evidence" value="ECO:0007669"/>
    <property type="project" value="UniProtKB-UniRule"/>
</dbReference>
<dbReference type="STRING" id="106634.TVD_13615"/>
<organism evidence="15 16">
    <name type="scientific">Thioalkalivibrio versutus</name>
    <dbReference type="NCBI Taxonomy" id="106634"/>
    <lineage>
        <taxon>Bacteria</taxon>
        <taxon>Pseudomonadati</taxon>
        <taxon>Pseudomonadota</taxon>
        <taxon>Gammaproteobacteria</taxon>
        <taxon>Chromatiales</taxon>
        <taxon>Ectothiorhodospiraceae</taxon>
        <taxon>Thioalkalivibrio</taxon>
    </lineage>
</organism>
<reference evidence="15 16" key="1">
    <citation type="submission" date="2015-04" db="EMBL/GenBank/DDBJ databases">
        <title>Complete Sequence for the Genome of the Thioalkalivibrio versutus D301.</title>
        <authorList>
            <person name="Mu T."/>
            <person name="Zhou J."/>
            <person name="Xu X."/>
        </authorList>
    </citation>
    <scope>NUCLEOTIDE SEQUENCE [LARGE SCALE GENOMIC DNA]</scope>
    <source>
        <strain evidence="15 16">D301</strain>
    </source>
</reference>
<keyword evidence="9 11" id="KW-0378">Hydrolase</keyword>
<evidence type="ECO:0000256" key="1">
    <source>
        <dbReference type="ARBA" id="ARBA00001585"/>
    </source>
</evidence>
<dbReference type="PANTHER" id="PTHR43722:SF1">
    <property type="entry name" value="PROLINE IMINOPEPTIDASE"/>
    <property type="match status" value="1"/>
</dbReference>
<evidence type="ECO:0000256" key="12">
    <source>
        <dbReference type="PIRSR" id="PIRSR006431-1"/>
    </source>
</evidence>
<dbReference type="OrthoDB" id="9796770at2"/>
<feature type="active site" evidence="12">
    <location>
        <position position="265"/>
    </location>
</feature>
<dbReference type="PANTHER" id="PTHR43722">
    <property type="entry name" value="PROLINE IMINOPEPTIDASE"/>
    <property type="match status" value="1"/>
</dbReference>
<feature type="domain" description="AB hydrolase-1" evidence="14">
    <location>
        <begin position="36"/>
        <end position="295"/>
    </location>
</feature>
<evidence type="ECO:0000256" key="6">
    <source>
        <dbReference type="ARBA" id="ARBA00022438"/>
    </source>
</evidence>
<proteinExistence type="inferred from homology"/>
<dbReference type="AlphaFoldDB" id="A0A0G3GBX1"/>
<dbReference type="Gene3D" id="3.40.50.1820">
    <property type="entry name" value="alpha/beta hydrolase"/>
    <property type="match status" value="1"/>
</dbReference>
<evidence type="ECO:0000313" key="16">
    <source>
        <dbReference type="Proteomes" id="UP000064201"/>
    </source>
</evidence>
<dbReference type="Proteomes" id="UP000064201">
    <property type="component" value="Chromosome"/>
</dbReference>
<dbReference type="PRINTS" id="PR00111">
    <property type="entry name" value="ABHYDROLASE"/>
</dbReference>
<evidence type="ECO:0000256" key="2">
    <source>
        <dbReference type="ARBA" id="ARBA00004496"/>
    </source>
</evidence>